<dbReference type="InterPro" id="IPR036775">
    <property type="entry name" value="DNA_pol_Y-fam_lit_finger_sf"/>
</dbReference>
<accession>A0ABV5AYN5</accession>
<dbReference type="Proteomes" id="UP001580346">
    <property type="component" value="Unassembled WGS sequence"/>
</dbReference>
<comment type="similarity">
    <text evidence="1">Belongs to the DNA polymerase type-Y family.</text>
</comment>
<sequence>MVDYSRLPRHQVLCIDMKSFYASVEAVNRKLDPLTALIAVVGAKDRPGSVVLAASPALKKEFGIRTGNRLYEIPPDPRIHIINARMGLYLDTSMAITQLLNEFAPVEAIHTYSVDEAWIVTDGLEKLYGNAHQVALKIQERIRIQLGLPSAIGIGPNKLLAKLVLDNYAKKSGIAECRYEDVARMLWPLPVEDIWGIGYRMKRNLNMLGIYVLGDLANYSLPRLKMKFGVMGEQIYYHAWGVDLSPVFVDPAEEIRKGFSNGITLMRDYSAHEIPTVIYELTDHIASRMREIHAAGRTVSLSLGYSKHEGLRGFSRSRTLPEATNISKRLYDACMALVGQANIMGKIRTIHVGVSNLVNDDAIQLDLFSGPADEKLRQLGSAIDSIQARFGGAAVFRACSLTDAGTFLNRTQKIGGHYQ</sequence>
<dbReference type="EMBL" id="JBHHMI010000029">
    <property type="protein sequence ID" value="MFB5269331.1"/>
    <property type="molecule type" value="Genomic_DNA"/>
</dbReference>
<dbReference type="Gene3D" id="3.30.1490.100">
    <property type="entry name" value="DNA polymerase, Y-family, little finger domain"/>
    <property type="match status" value="1"/>
</dbReference>
<dbReference type="SUPFAM" id="SSF56672">
    <property type="entry name" value="DNA/RNA polymerases"/>
    <property type="match status" value="1"/>
</dbReference>
<dbReference type="Gene3D" id="3.40.1170.60">
    <property type="match status" value="1"/>
</dbReference>
<keyword evidence="2" id="KW-0515">Mutator protein</keyword>
<feature type="domain" description="UmuC" evidence="4">
    <location>
        <begin position="12"/>
        <end position="198"/>
    </location>
</feature>
<dbReference type="InterPro" id="IPR001126">
    <property type="entry name" value="UmuC"/>
</dbReference>
<dbReference type="SUPFAM" id="SSF100879">
    <property type="entry name" value="Lesion bypass DNA polymerase (Y-family), little finger domain"/>
    <property type="match status" value="1"/>
</dbReference>
<dbReference type="PROSITE" id="PS50173">
    <property type="entry name" value="UMUC"/>
    <property type="match status" value="1"/>
</dbReference>
<reference evidence="5 6" key="1">
    <citation type="submission" date="2024-09" db="EMBL/GenBank/DDBJ databases">
        <title>Paenibacillus zeirhizospherea sp. nov., isolated from surface of the maize (Zea mays) roots in a horticulture field, Hungary.</title>
        <authorList>
            <person name="Marton D."/>
            <person name="Farkas M."/>
            <person name="Bedics A."/>
            <person name="Toth E."/>
            <person name="Tancsics A."/>
            <person name="Boka K."/>
            <person name="Maroti G."/>
            <person name="Kriszt B."/>
            <person name="Cserhati M."/>
        </authorList>
    </citation>
    <scope>NUCLEOTIDE SEQUENCE [LARGE SCALE GENOMIC DNA]</scope>
    <source>
        <strain evidence="5 6">KCTC 33519</strain>
    </source>
</reference>
<evidence type="ECO:0000256" key="1">
    <source>
        <dbReference type="ARBA" id="ARBA00010945"/>
    </source>
</evidence>
<dbReference type="InterPro" id="IPR050116">
    <property type="entry name" value="DNA_polymerase-Y"/>
</dbReference>
<dbReference type="InterPro" id="IPR024728">
    <property type="entry name" value="PolY_HhH_motif"/>
</dbReference>
<evidence type="ECO:0000256" key="3">
    <source>
        <dbReference type="ARBA" id="ARBA00022932"/>
    </source>
</evidence>
<dbReference type="Gene3D" id="3.30.70.270">
    <property type="match status" value="1"/>
</dbReference>
<dbReference type="PANTHER" id="PTHR11076:SF35">
    <property type="entry name" value="DNA REPAIR PROTEIN HOMOLOG YOBH"/>
    <property type="match status" value="1"/>
</dbReference>
<name>A0ABV5AYN5_9BACL</name>
<evidence type="ECO:0000259" key="4">
    <source>
        <dbReference type="PROSITE" id="PS50173"/>
    </source>
</evidence>
<evidence type="ECO:0000256" key="2">
    <source>
        <dbReference type="ARBA" id="ARBA00022457"/>
    </source>
</evidence>
<dbReference type="InterPro" id="IPR017961">
    <property type="entry name" value="DNA_pol_Y-fam_little_finger"/>
</dbReference>
<protein>
    <submittedName>
        <fullName evidence="5">DNA polymerase V</fullName>
    </submittedName>
</protein>
<gene>
    <name evidence="5" type="ORF">ACE41H_21455</name>
</gene>
<dbReference type="InterPro" id="IPR043128">
    <property type="entry name" value="Rev_trsase/Diguanyl_cyclase"/>
</dbReference>
<dbReference type="InterPro" id="IPR043502">
    <property type="entry name" value="DNA/RNA_pol_sf"/>
</dbReference>
<dbReference type="Pfam" id="PF00817">
    <property type="entry name" value="IMS"/>
    <property type="match status" value="1"/>
</dbReference>
<dbReference type="PANTHER" id="PTHR11076">
    <property type="entry name" value="DNA REPAIR POLYMERASE UMUC / TRANSFERASE FAMILY MEMBER"/>
    <property type="match status" value="1"/>
</dbReference>
<comment type="caution">
    <text evidence="5">The sequence shown here is derived from an EMBL/GenBank/DDBJ whole genome shotgun (WGS) entry which is preliminary data.</text>
</comment>
<proteinExistence type="inferred from homology"/>
<keyword evidence="3" id="KW-0548">Nucleotidyltransferase</keyword>
<keyword evidence="3" id="KW-0808">Transferase</keyword>
<dbReference type="Pfam" id="PF11799">
    <property type="entry name" value="IMS_C"/>
    <property type="match status" value="1"/>
</dbReference>
<dbReference type="Gene3D" id="1.10.150.20">
    <property type="entry name" value="5' to 3' exonuclease, C-terminal subdomain"/>
    <property type="match status" value="1"/>
</dbReference>
<evidence type="ECO:0000313" key="6">
    <source>
        <dbReference type="Proteomes" id="UP001580346"/>
    </source>
</evidence>
<organism evidence="5 6">
    <name type="scientific">Paenibacillus enshidis</name>
    <dbReference type="NCBI Taxonomy" id="1458439"/>
    <lineage>
        <taxon>Bacteria</taxon>
        <taxon>Bacillati</taxon>
        <taxon>Bacillota</taxon>
        <taxon>Bacilli</taxon>
        <taxon>Bacillales</taxon>
        <taxon>Paenibacillaceae</taxon>
        <taxon>Paenibacillus</taxon>
    </lineage>
</organism>
<dbReference type="Pfam" id="PF11798">
    <property type="entry name" value="IMS_HHH"/>
    <property type="match status" value="1"/>
</dbReference>
<dbReference type="RefSeq" id="WP_375357603.1">
    <property type="nucleotide sequence ID" value="NZ_JBHHMI010000029.1"/>
</dbReference>
<keyword evidence="6" id="KW-1185">Reference proteome</keyword>
<keyword evidence="3" id="KW-0239">DNA-directed DNA polymerase</keyword>
<evidence type="ECO:0000313" key="5">
    <source>
        <dbReference type="EMBL" id="MFB5269331.1"/>
    </source>
</evidence>